<feature type="domain" description="DUF4185" evidence="2">
    <location>
        <begin position="219"/>
        <end position="369"/>
    </location>
</feature>
<accession>A0ABR0EEU7</accession>
<organism evidence="3 4">
    <name type="scientific">Zasmidium cellare</name>
    <name type="common">Wine cellar mold</name>
    <name type="synonym">Racodium cellare</name>
    <dbReference type="NCBI Taxonomy" id="395010"/>
    <lineage>
        <taxon>Eukaryota</taxon>
        <taxon>Fungi</taxon>
        <taxon>Dikarya</taxon>
        <taxon>Ascomycota</taxon>
        <taxon>Pezizomycotina</taxon>
        <taxon>Dothideomycetes</taxon>
        <taxon>Dothideomycetidae</taxon>
        <taxon>Mycosphaerellales</taxon>
        <taxon>Mycosphaerellaceae</taxon>
        <taxon>Zasmidium</taxon>
    </lineage>
</organism>
<dbReference type="Pfam" id="PF13810">
    <property type="entry name" value="DUF4185"/>
    <property type="match status" value="1"/>
</dbReference>
<dbReference type="Proteomes" id="UP001305779">
    <property type="component" value="Unassembled WGS sequence"/>
</dbReference>
<keyword evidence="4" id="KW-1185">Reference proteome</keyword>
<reference evidence="3 4" key="1">
    <citation type="journal article" date="2023" name="G3 (Bethesda)">
        <title>A chromosome-level genome assembly of Zasmidium syzygii isolated from banana leaves.</title>
        <authorList>
            <person name="van Westerhoven A.C."/>
            <person name="Mehrabi R."/>
            <person name="Talebi R."/>
            <person name="Steentjes M.B.F."/>
            <person name="Corcolon B."/>
            <person name="Chong P.A."/>
            <person name="Kema G.H.J."/>
            <person name="Seidl M.F."/>
        </authorList>
    </citation>
    <scope>NUCLEOTIDE SEQUENCE [LARGE SCALE GENOMIC DNA]</scope>
    <source>
        <strain evidence="3 4">P124</strain>
    </source>
</reference>
<proteinExistence type="predicted"/>
<feature type="signal peptide" evidence="1">
    <location>
        <begin position="1"/>
        <end position="20"/>
    </location>
</feature>
<evidence type="ECO:0000259" key="2">
    <source>
        <dbReference type="Pfam" id="PF13810"/>
    </source>
</evidence>
<evidence type="ECO:0000313" key="3">
    <source>
        <dbReference type="EMBL" id="KAK4500012.1"/>
    </source>
</evidence>
<comment type="caution">
    <text evidence="3">The sequence shown here is derived from an EMBL/GenBank/DDBJ whole genome shotgun (WGS) entry which is preliminary data.</text>
</comment>
<gene>
    <name evidence="3" type="ORF">PRZ48_008198</name>
</gene>
<feature type="chain" id="PRO_5046813719" description="DUF4185 domain-containing protein" evidence="1">
    <location>
        <begin position="21"/>
        <end position="390"/>
    </location>
</feature>
<name>A0ABR0EEU7_ZASCE</name>
<keyword evidence="1" id="KW-0732">Signal</keyword>
<evidence type="ECO:0000256" key="1">
    <source>
        <dbReference type="SAM" id="SignalP"/>
    </source>
</evidence>
<dbReference type="EMBL" id="JAXOVC010000006">
    <property type="protein sequence ID" value="KAK4500012.1"/>
    <property type="molecule type" value="Genomic_DNA"/>
</dbReference>
<sequence length="390" mass="41655">MLAPFASIFSAFALLHCALASPTGPTPDKTINKRAVTPVLSAASQVATASDPYWNRDSCTSVRVQYREFWTCRDSAGSGGEFYSSTASWSDFNNGPLITNGQLYLYGDDHGEYFKNQADECGPTAGICGNNTRYAIWPDSPPLPVAGSNNAVKLYTWIKKSCLNQSTLAPLTQNPATSLYRSDYSPANQGTNKTLPPVTLVNENFWPANSIPYGDYGWAISPDGKTAYLYGQLSNGTANQGAALARVPIGSIEDKSQYSYYNNGGWSSTAPSITSTSARIANAGTMGQGTFYYSSFFSSYLWIGADSINLGSGFYVATAPAPEGPWTSPTLFYNGTNGNAGLGAYSQQAHPGLTSSNGGGNDIYLTFSKNDNDANGNVQTSHPLIHAIWK</sequence>
<protein>
    <recommendedName>
        <fullName evidence="2">DUF4185 domain-containing protein</fullName>
    </recommendedName>
</protein>
<evidence type="ECO:0000313" key="4">
    <source>
        <dbReference type="Proteomes" id="UP001305779"/>
    </source>
</evidence>
<dbReference type="InterPro" id="IPR025442">
    <property type="entry name" value="DUF4185"/>
</dbReference>